<feature type="compositionally biased region" description="Low complexity" evidence="1">
    <location>
        <begin position="144"/>
        <end position="165"/>
    </location>
</feature>
<name>X6N6R9_RETFI</name>
<feature type="compositionally biased region" description="Basic and acidic residues" evidence="1">
    <location>
        <begin position="103"/>
        <end position="119"/>
    </location>
</feature>
<evidence type="ECO:0000256" key="1">
    <source>
        <dbReference type="SAM" id="MobiDB-lite"/>
    </source>
</evidence>
<feature type="compositionally biased region" description="Basic and acidic residues" evidence="1">
    <location>
        <begin position="1"/>
        <end position="16"/>
    </location>
</feature>
<protein>
    <submittedName>
        <fullName evidence="2">Ubiquitin hydrolase</fullName>
    </submittedName>
</protein>
<dbReference type="GO" id="GO:0016787">
    <property type="term" value="F:hydrolase activity"/>
    <property type="evidence" value="ECO:0007669"/>
    <property type="project" value="UniProtKB-KW"/>
</dbReference>
<feature type="compositionally biased region" description="Basic residues" evidence="1">
    <location>
        <begin position="77"/>
        <end position="86"/>
    </location>
</feature>
<sequence length="200" mass="22369">MTSSHEDDEKKIKEELQSLEFRNAKQQTGKQKTKSAPNEFQKRRHGSITESPFLAAYGTRKSKRIHSFSQFVDKHSDPKKKKKKKLNNSYQHNNNANANGNGNDDKDSTQKTFKKKEGGNTKSANANENKTGRFDEVGKTGSQSALASSSLSSLSSTNTNSYYSNPKPQSGVGYSNTNSSISIPEIIAFRHTQKLDFFFF</sequence>
<keyword evidence="2" id="KW-0378">Hydrolase</keyword>
<feature type="region of interest" description="Disordered" evidence="1">
    <location>
        <begin position="1"/>
        <end position="174"/>
    </location>
</feature>
<evidence type="ECO:0000313" key="2">
    <source>
        <dbReference type="EMBL" id="ETO21429.1"/>
    </source>
</evidence>
<comment type="caution">
    <text evidence="2">The sequence shown here is derived from an EMBL/GenBank/DDBJ whole genome shotgun (WGS) entry which is preliminary data.</text>
</comment>
<organism evidence="2 3">
    <name type="scientific">Reticulomyxa filosa</name>
    <dbReference type="NCBI Taxonomy" id="46433"/>
    <lineage>
        <taxon>Eukaryota</taxon>
        <taxon>Sar</taxon>
        <taxon>Rhizaria</taxon>
        <taxon>Retaria</taxon>
        <taxon>Foraminifera</taxon>
        <taxon>Monothalamids</taxon>
        <taxon>Reticulomyxidae</taxon>
        <taxon>Reticulomyxa</taxon>
    </lineage>
</organism>
<dbReference type="EMBL" id="ASPP01011630">
    <property type="protein sequence ID" value="ETO21429.1"/>
    <property type="molecule type" value="Genomic_DNA"/>
</dbReference>
<proteinExistence type="predicted"/>
<gene>
    <name evidence="2" type="ORF">RFI_15774</name>
</gene>
<feature type="compositionally biased region" description="Polar residues" evidence="1">
    <location>
        <begin position="24"/>
        <end position="38"/>
    </location>
</feature>
<dbReference type="AlphaFoldDB" id="X6N6R9"/>
<feature type="compositionally biased region" description="Low complexity" evidence="1">
    <location>
        <begin position="93"/>
        <end position="102"/>
    </location>
</feature>
<dbReference type="Proteomes" id="UP000023152">
    <property type="component" value="Unassembled WGS sequence"/>
</dbReference>
<keyword evidence="3" id="KW-1185">Reference proteome</keyword>
<reference evidence="2 3" key="1">
    <citation type="journal article" date="2013" name="Curr. Biol.">
        <title>The Genome of the Foraminiferan Reticulomyxa filosa.</title>
        <authorList>
            <person name="Glockner G."/>
            <person name="Hulsmann N."/>
            <person name="Schleicher M."/>
            <person name="Noegel A.A."/>
            <person name="Eichinger L."/>
            <person name="Gallinger C."/>
            <person name="Pawlowski J."/>
            <person name="Sierra R."/>
            <person name="Euteneuer U."/>
            <person name="Pillet L."/>
            <person name="Moustafa A."/>
            <person name="Platzer M."/>
            <person name="Groth M."/>
            <person name="Szafranski K."/>
            <person name="Schliwa M."/>
        </authorList>
    </citation>
    <scope>NUCLEOTIDE SEQUENCE [LARGE SCALE GENOMIC DNA]</scope>
</reference>
<accession>X6N6R9</accession>
<evidence type="ECO:0000313" key="3">
    <source>
        <dbReference type="Proteomes" id="UP000023152"/>
    </source>
</evidence>
<feature type="compositionally biased region" description="Polar residues" evidence="1">
    <location>
        <begin position="120"/>
        <end position="129"/>
    </location>
</feature>